<dbReference type="SUPFAM" id="SSF46626">
    <property type="entry name" value="Cytochrome c"/>
    <property type="match status" value="2"/>
</dbReference>
<dbReference type="PANTHER" id="PTHR35008:SF9">
    <property type="entry name" value="CYTOCHROME C DOMAIN-CONTAINING PROTEIN"/>
    <property type="match status" value="1"/>
</dbReference>
<dbReference type="GO" id="GO:0009055">
    <property type="term" value="F:electron transfer activity"/>
    <property type="evidence" value="ECO:0007669"/>
    <property type="project" value="InterPro"/>
</dbReference>
<dbReference type="EMBL" id="MLJW01000508">
    <property type="protein sequence ID" value="OIQ85982.1"/>
    <property type="molecule type" value="Genomic_DNA"/>
</dbReference>
<evidence type="ECO:0000259" key="4">
    <source>
        <dbReference type="PROSITE" id="PS51007"/>
    </source>
</evidence>
<evidence type="ECO:0000256" key="2">
    <source>
        <dbReference type="ARBA" id="ARBA00022723"/>
    </source>
</evidence>
<keyword evidence="2" id="KW-0479">Metal-binding</keyword>
<keyword evidence="3" id="KW-0408">Iron</keyword>
<dbReference type="InterPro" id="IPR051459">
    <property type="entry name" value="Cytochrome_c-type_DH"/>
</dbReference>
<dbReference type="Gene3D" id="1.10.760.10">
    <property type="entry name" value="Cytochrome c-like domain"/>
    <property type="match status" value="2"/>
</dbReference>
<feature type="domain" description="Cytochrome c" evidence="4">
    <location>
        <begin position="188"/>
        <end position="273"/>
    </location>
</feature>
<dbReference type="InterPro" id="IPR036909">
    <property type="entry name" value="Cyt_c-like_dom_sf"/>
</dbReference>
<name>A0A1J5QQV7_9ZZZZ</name>
<comment type="caution">
    <text evidence="5">The sequence shown here is derived from an EMBL/GenBank/DDBJ whole genome shotgun (WGS) entry which is preliminary data.</text>
</comment>
<evidence type="ECO:0000256" key="1">
    <source>
        <dbReference type="ARBA" id="ARBA00022617"/>
    </source>
</evidence>
<dbReference type="Pfam" id="PF21342">
    <property type="entry name" value="SoxA-TsdA_cyt-c"/>
    <property type="match status" value="1"/>
</dbReference>
<dbReference type="FunFam" id="1.10.760.10:FF:000039">
    <property type="entry name" value="Thiosulfate dehydrogenase"/>
    <property type="match status" value="1"/>
</dbReference>
<gene>
    <name evidence="5" type="ORF">GALL_321830</name>
</gene>
<accession>A0A1J5QQV7</accession>
<dbReference type="InterPro" id="IPR009056">
    <property type="entry name" value="Cyt_c-like_dom"/>
</dbReference>
<evidence type="ECO:0000256" key="3">
    <source>
        <dbReference type="ARBA" id="ARBA00023004"/>
    </source>
</evidence>
<reference evidence="5" key="1">
    <citation type="submission" date="2016-10" db="EMBL/GenBank/DDBJ databases">
        <title>Sequence of Gallionella enrichment culture.</title>
        <authorList>
            <person name="Poehlein A."/>
            <person name="Muehling M."/>
            <person name="Daniel R."/>
        </authorList>
    </citation>
    <scope>NUCLEOTIDE SEQUENCE</scope>
</reference>
<protein>
    <submittedName>
        <fullName evidence="5">Cytochrome c</fullName>
    </submittedName>
</protein>
<dbReference type="GO" id="GO:0020037">
    <property type="term" value="F:heme binding"/>
    <property type="evidence" value="ECO:0007669"/>
    <property type="project" value="InterPro"/>
</dbReference>
<keyword evidence="1" id="KW-0349">Heme</keyword>
<organism evidence="5">
    <name type="scientific">mine drainage metagenome</name>
    <dbReference type="NCBI Taxonomy" id="410659"/>
    <lineage>
        <taxon>unclassified sequences</taxon>
        <taxon>metagenomes</taxon>
        <taxon>ecological metagenomes</taxon>
    </lineage>
</organism>
<dbReference type="GO" id="GO:0046872">
    <property type="term" value="F:metal ion binding"/>
    <property type="evidence" value="ECO:0007669"/>
    <property type="project" value="UniProtKB-KW"/>
</dbReference>
<dbReference type="Pfam" id="PF00034">
    <property type="entry name" value="Cytochrom_C"/>
    <property type="match status" value="1"/>
</dbReference>
<proteinExistence type="predicted"/>
<sequence length="317" mass="34253">MTHPLATRFPSRAALALCLGLLAVGLETAFAADATLPPKSEINPAAGTGATFQPPPESEIPKNEFGKMIKLGRDIMLDTPQYAGKYVGNTLSCVNCHTDAGRMAGSAPLWAAYVNYPAYRSKNKKVNTFEERIQGCFRFSQNGKAPPLGSKTLVALQSYSYWLAKGLPTDEKVAGRGYPDLAAPALPPDYARGKAVYEARCAVCHTASGAGRYVDGKTVFPPLWGDKSFNWGAGMGSYKNAAKFIDANMPYGQSYSLTPQQAWDVAYFMDAHERPQDPRWKGSVAATRAAFHDSKFSLYGETINGKVLGDIGPPKNH</sequence>
<evidence type="ECO:0000313" key="5">
    <source>
        <dbReference type="EMBL" id="OIQ85982.1"/>
    </source>
</evidence>
<dbReference type="PANTHER" id="PTHR35008">
    <property type="entry name" value="BLL4482 PROTEIN-RELATED"/>
    <property type="match status" value="1"/>
</dbReference>
<dbReference type="AlphaFoldDB" id="A0A1J5QQV7"/>
<dbReference type="PROSITE" id="PS51007">
    <property type="entry name" value="CYTC"/>
    <property type="match status" value="1"/>
</dbReference>